<dbReference type="Proteomes" id="UP000579531">
    <property type="component" value="Unassembled WGS sequence"/>
</dbReference>
<evidence type="ECO:0000313" key="3">
    <source>
        <dbReference type="Proteomes" id="UP000579531"/>
    </source>
</evidence>
<protein>
    <submittedName>
        <fullName evidence="2">Uncharacterized protein</fullName>
    </submittedName>
</protein>
<evidence type="ECO:0000256" key="1">
    <source>
        <dbReference type="SAM" id="Phobius"/>
    </source>
</evidence>
<feature type="transmembrane region" description="Helical" evidence="1">
    <location>
        <begin position="48"/>
        <end position="68"/>
    </location>
</feature>
<feature type="transmembrane region" description="Helical" evidence="1">
    <location>
        <begin position="6"/>
        <end position="27"/>
    </location>
</feature>
<keyword evidence="3" id="KW-1185">Reference proteome</keyword>
<name>A0AA89TYA0_STRCU</name>
<feature type="transmembrane region" description="Helical" evidence="1">
    <location>
        <begin position="74"/>
        <end position="93"/>
    </location>
</feature>
<keyword evidence="1" id="KW-0472">Membrane</keyword>
<gene>
    <name evidence="2" type="ORF">HNR72_003771</name>
</gene>
<keyword evidence="1" id="KW-1133">Transmembrane helix</keyword>
<dbReference type="GeneID" id="93840193"/>
<comment type="caution">
    <text evidence="2">The sequence shown here is derived from an EMBL/GenBank/DDBJ whole genome shotgun (WGS) entry which is preliminary data.</text>
</comment>
<reference evidence="2 3" key="1">
    <citation type="submission" date="2020-08" db="EMBL/GenBank/DDBJ databases">
        <title>Sequencing the genomes of 1000 actinobacteria strains.</title>
        <authorList>
            <person name="Klenk H.-P."/>
        </authorList>
    </citation>
    <scope>NUCLEOTIDE SEQUENCE [LARGE SCALE GENOMIC DNA]</scope>
    <source>
        <strain evidence="2 3">DSM 40129</strain>
    </source>
</reference>
<evidence type="ECO:0000313" key="2">
    <source>
        <dbReference type="EMBL" id="MBB5812743.1"/>
    </source>
</evidence>
<proteinExistence type="predicted"/>
<keyword evidence="1" id="KW-0812">Transmembrane</keyword>
<dbReference type="AlphaFoldDB" id="A0AA89TYA0"/>
<organism evidence="2 3">
    <name type="scientific">Streptomyces collinus</name>
    <dbReference type="NCBI Taxonomy" id="42684"/>
    <lineage>
        <taxon>Bacteria</taxon>
        <taxon>Bacillati</taxon>
        <taxon>Actinomycetota</taxon>
        <taxon>Actinomycetes</taxon>
        <taxon>Kitasatosporales</taxon>
        <taxon>Streptomycetaceae</taxon>
        <taxon>Streptomyces</taxon>
    </lineage>
</organism>
<accession>A0AA89TYA0</accession>
<dbReference type="RefSeq" id="WP_184848284.1">
    <property type="nucleotide sequence ID" value="NZ_BAABFE010000012.1"/>
</dbReference>
<dbReference type="EMBL" id="JACHLX010000001">
    <property type="protein sequence ID" value="MBB5812743.1"/>
    <property type="molecule type" value="Genomic_DNA"/>
</dbReference>
<sequence length="127" mass="13914">MSVYATVASVAAIVGGFGTAAISQYATSSGRRMTFLRERFGESLRRNWVSILTSMTAVSAGCLATMLGDTGKTIGWQGWMVEFLLFLGLLRAVRLIWLFRLLIDVSDHDGTVAARNEPVRIIDPEND</sequence>